<protein>
    <submittedName>
        <fullName evidence="1">Uncharacterized protein</fullName>
    </submittedName>
</protein>
<proteinExistence type="predicted"/>
<organism evidence="1">
    <name type="scientific">marine metagenome</name>
    <dbReference type="NCBI Taxonomy" id="408172"/>
    <lineage>
        <taxon>unclassified sequences</taxon>
        <taxon>metagenomes</taxon>
        <taxon>ecological metagenomes</taxon>
    </lineage>
</organism>
<name>A0A382V2U0_9ZZZZ</name>
<accession>A0A382V2U0</accession>
<gene>
    <name evidence="1" type="ORF">METZ01_LOCUS393102</name>
</gene>
<sequence>MMAPDCNAIIFVLTVDPSLTSIGQP</sequence>
<dbReference type="EMBL" id="UINC01148396">
    <property type="protein sequence ID" value="SVD40248.1"/>
    <property type="molecule type" value="Genomic_DNA"/>
</dbReference>
<reference evidence="1" key="1">
    <citation type="submission" date="2018-05" db="EMBL/GenBank/DDBJ databases">
        <authorList>
            <person name="Lanie J.A."/>
            <person name="Ng W.-L."/>
            <person name="Kazmierczak K.M."/>
            <person name="Andrzejewski T.M."/>
            <person name="Davidsen T.M."/>
            <person name="Wayne K.J."/>
            <person name="Tettelin H."/>
            <person name="Glass J.I."/>
            <person name="Rusch D."/>
            <person name="Podicherti R."/>
            <person name="Tsui H.-C.T."/>
            <person name="Winkler M.E."/>
        </authorList>
    </citation>
    <scope>NUCLEOTIDE SEQUENCE</scope>
</reference>
<evidence type="ECO:0000313" key="1">
    <source>
        <dbReference type="EMBL" id="SVD40248.1"/>
    </source>
</evidence>
<dbReference type="AlphaFoldDB" id="A0A382V2U0"/>